<dbReference type="OrthoDB" id="5984008at2759"/>
<keyword evidence="2" id="KW-0675">Receptor</keyword>
<protein>
    <submittedName>
        <fullName evidence="2">Vomeronasal type-2 receptor 26</fullName>
    </submittedName>
</protein>
<evidence type="ECO:0000259" key="1">
    <source>
        <dbReference type="Pfam" id="PF07562"/>
    </source>
</evidence>
<name>V8NBK9_OPHHA</name>
<dbReference type="InterPro" id="IPR038550">
    <property type="entry name" value="GPCR_3_9-Cys_sf"/>
</dbReference>
<dbReference type="Proteomes" id="UP000018936">
    <property type="component" value="Unassembled WGS sequence"/>
</dbReference>
<proteinExistence type="predicted"/>
<feature type="non-terminal residue" evidence="2">
    <location>
        <position position="125"/>
    </location>
</feature>
<dbReference type="GO" id="GO:0004930">
    <property type="term" value="F:G protein-coupled receptor activity"/>
    <property type="evidence" value="ECO:0007669"/>
    <property type="project" value="InterPro"/>
</dbReference>
<gene>
    <name evidence="2" type="primary">Vmn2r26</name>
    <name evidence="2" type="ORF">L345_14925</name>
</gene>
<keyword evidence="3" id="KW-1185">Reference proteome</keyword>
<reference evidence="2 3" key="1">
    <citation type="journal article" date="2013" name="Proc. Natl. Acad. Sci. U.S.A.">
        <title>The king cobra genome reveals dynamic gene evolution and adaptation in the snake venom system.</title>
        <authorList>
            <person name="Vonk F.J."/>
            <person name="Casewell N.R."/>
            <person name="Henkel C.V."/>
            <person name="Heimberg A.M."/>
            <person name="Jansen H.J."/>
            <person name="McCleary R.J."/>
            <person name="Kerkkamp H.M."/>
            <person name="Vos R.A."/>
            <person name="Guerreiro I."/>
            <person name="Calvete J.J."/>
            <person name="Wuster W."/>
            <person name="Woods A.E."/>
            <person name="Logan J.M."/>
            <person name="Harrison R.A."/>
            <person name="Castoe T.A."/>
            <person name="de Koning A.P."/>
            <person name="Pollock D.D."/>
            <person name="Yandell M."/>
            <person name="Calderon D."/>
            <person name="Renjifo C."/>
            <person name="Currier R.B."/>
            <person name="Salgado D."/>
            <person name="Pla D."/>
            <person name="Sanz L."/>
            <person name="Hyder A.S."/>
            <person name="Ribeiro J.M."/>
            <person name="Arntzen J.W."/>
            <person name="van den Thillart G.E."/>
            <person name="Boetzer M."/>
            <person name="Pirovano W."/>
            <person name="Dirks R.P."/>
            <person name="Spaink H.P."/>
            <person name="Duboule D."/>
            <person name="McGlinn E."/>
            <person name="Kini R.M."/>
            <person name="Richardson M.K."/>
        </authorList>
    </citation>
    <scope>NUCLEOTIDE SEQUENCE</scope>
    <source>
        <tissue evidence="2">Blood</tissue>
    </source>
</reference>
<dbReference type="Gene3D" id="2.10.50.30">
    <property type="entry name" value="GPCR, family 3, nine cysteines domain"/>
    <property type="match status" value="2"/>
</dbReference>
<comment type="caution">
    <text evidence="2">The sequence shown here is derived from an EMBL/GenBank/DDBJ whole genome shotgun (WGS) entry which is preliminary data.</text>
</comment>
<dbReference type="PANTHER" id="PTHR24061">
    <property type="entry name" value="CALCIUM-SENSING RECEPTOR-RELATED"/>
    <property type="match status" value="1"/>
</dbReference>
<dbReference type="GO" id="GO:0005886">
    <property type="term" value="C:plasma membrane"/>
    <property type="evidence" value="ECO:0007669"/>
    <property type="project" value="TreeGrafter"/>
</dbReference>
<evidence type="ECO:0000313" key="2">
    <source>
        <dbReference type="EMBL" id="ETE59346.1"/>
    </source>
</evidence>
<feature type="non-terminal residue" evidence="2">
    <location>
        <position position="1"/>
    </location>
</feature>
<dbReference type="PANTHER" id="PTHR24061:SF599">
    <property type="entry name" value="G-PROTEIN COUPLED RECEPTORS FAMILY 3 PROFILE DOMAIN-CONTAINING PROTEIN"/>
    <property type="match status" value="1"/>
</dbReference>
<dbReference type="InterPro" id="IPR011500">
    <property type="entry name" value="GPCR_3_9-Cys_dom"/>
</dbReference>
<dbReference type="Pfam" id="PF07562">
    <property type="entry name" value="NCD3G"/>
    <property type="match status" value="2"/>
</dbReference>
<feature type="domain" description="GPCR family 3 nine cysteines" evidence="1">
    <location>
        <begin position="23"/>
        <end position="64"/>
    </location>
</feature>
<sequence>MFLGSGTKNENYNTESRDTMTQPLSLCNDPCNLGYTKIKIEGKPFCCYKCLNCPEGKIANQTANSQSNLPPVALTIGLLVGLHTQPLSLCNEHCSLGYSKIKTEGKPFCCYKCLRCPEGKISNQI</sequence>
<dbReference type="InterPro" id="IPR000068">
    <property type="entry name" value="GPCR_3_Ca_sens_rcpt-rel"/>
</dbReference>
<dbReference type="AlphaFoldDB" id="V8NBK9"/>
<feature type="domain" description="GPCR family 3 nine cysteines" evidence="1">
    <location>
        <begin position="86"/>
        <end position="123"/>
    </location>
</feature>
<dbReference type="EMBL" id="AZIM01005663">
    <property type="protein sequence ID" value="ETE59346.1"/>
    <property type="molecule type" value="Genomic_DNA"/>
</dbReference>
<accession>V8NBK9</accession>
<organism evidence="2 3">
    <name type="scientific">Ophiophagus hannah</name>
    <name type="common">King cobra</name>
    <name type="synonym">Naja hannah</name>
    <dbReference type="NCBI Taxonomy" id="8665"/>
    <lineage>
        <taxon>Eukaryota</taxon>
        <taxon>Metazoa</taxon>
        <taxon>Chordata</taxon>
        <taxon>Craniata</taxon>
        <taxon>Vertebrata</taxon>
        <taxon>Euteleostomi</taxon>
        <taxon>Lepidosauria</taxon>
        <taxon>Squamata</taxon>
        <taxon>Bifurcata</taxon>
        <taxon>Unidentata</taxon>
        <taxon>Episquamata</taxon>
        <taxon>Toxicofera</taxon>
        <taxon>Serpentes</taxon>
        <taxon>Colubroidea</taxon>
        <taxon>Elapidae</taxon>
        <taxon>Elapinae</taxon>
        <taxon>Ophiophagus</taxon>
    </lineage>
</organism>
<evidence type="ECO:0000313" key="3">
    <source>
        <dbReference type="Proteomes" id="UP000018936"/>
    </source>
</evidence>